<dbReference type="Pfam" id="PF02839">
    <property type="entry name" value="CBM_5_12"/>
    <property type="match status" value="1"/>
</dbReference>
<dbReference type="InterPro" id="IPR001223">
    <property type="entry name" value="Glyco_hydro18_cat"/>
</dbReference>
<dbReference type="SUPFAM" id="SSF54556">
    <property type="entry name" value="Chitinase insertion domain"/>
    <property type="match status" value="1"/>
</dbReference>
<dbReference type="CDD" id="cd12215">
    <property type="entry name" value="ChiC_BD"/>
    <property type="match status" value="1"/>
</dbReference>
<keyword evidence="3" id="KW-0146">Chitin degradation</keyword>
<evidence type="ECO:0000256" key="5">
    <source>
        <dbReference type="ARBA" id="ARBA00023295"/>
    </source>
</evidence>
<comment type="similarity">
    <text evidence="1">Belongs to the glycosyl hydrolase 18 family. Chitinase class II subfamily.</text>
</comment>
<dbReference type="RefSeq" id="WP_189613598.1">
    <property type="nucleotide sequence ID" value="NZ_BMXR01000020.1"/>
</dbReference>
<feature type="region of interest" description="Disordered" evidence="8">
    <location>
        <begin position="942"/>
        <end position="998"/>
    </location>
</feature>
<protein>
    <submittedName>
        <fullName evidence="11">Chitinase</fullName>
    </submittedName>
</protein>
<dbReference type="GO" id="GO:0005576">
    <property type="term" value="C:extracellular region"/>
    <property type="evidence" value="ECO:0007669"/>
    <property type="project" value="InterPro"/>
</dbReference>
<dbReference type="InterPro" id="IPR013783">
    <property type="entry name" value="Ig-like_fold"/>
</dbReference>
<dbReference type="InterPro" id="IPR036573">
    <property type="entry name" value="CBM_sf_5/12"/>
</dbReference>
<evidence type="ECO:0000259" key="10">
    <source>
        <dbReference type="PROSITE" id="PS51910"/>
    </source>
</evidence>
<evidence type="ECO:0000256" key="1">
    <source>
        <dbReference type="ARBA" id="ARBA00009121"/>
    </source>
</evidence>
<keyword evidence="5 7" id="KW-0326">Glycosidase</keyword>
<feature type="region of interest" description="Disordered" evidence="8">
    <location>
        <begin position="153"/>
        <end position="194"/>
    </location>
</feature>
<dbReference type="Gene3D" id="2.60.40.10">
    <property type="entry name" value="Immunoglobulins"/>
    <property type="match status" value="2"/>
</dbReference>
<reference evidence="11" key="1">
    <citation type="journal article" date="2014" name="Int. J. Syst. Evol. Microbiol.">
        <title>Complete genome sequence of Corynebacterium casei LMG S-19264T (=DSM 44701T), isolated from a smear-ripened cheese.</title>
        <authorList>
            <consortium name="US DOE Joint Genome Institute (JGI-PGF)"/>
            <person name="Walter F."/>
            <person name="Albersmeier A."/>
            <person name="Kalinowski J."/>
            <person name="Ruckert C."/>
        </authorList>
    </citation>
    <scope>NUCLEOTIDE SEQUENCE</scope>
    <source>
        <strain evidence="11">KCTC 22169</strain>
    </source>
</reference>
<dbReference type="CDD" id="cd06548">
    <property type="entry name" value="GH18_chitinase"/>
    <property type="match status" value="1"/>
</dbReference>
<evidence type="ECO:0000256" key="2">
    <source>
        <dbReference type="ARBA" id="ARBA00022801"/>
    </source>
</evidence>
<evidence type="ECO:0000313" key="11">
    <source>
        <dbReference type="EMBL" id="GGX74997.1"/>
    </source>
</evidence>
<dbReference type="CDD" id="cd12204">
    <property type="entry name" value="CBD_like"/>
    <property type="match status" value="1"/>
</dbReference>
<dbReference type="Gene3D" id="2.10.10.20">
    <property type="entry name" value="Carbohydrate-binding module superfamily 5/12"/>
    <property type="match status" value="2"/>
</dbReference>
<dbReference type="InterPro" id="IPR050314">
    <property type="entry name" value="Glycosyl_Hydrlase_18"/>
</dbReference>
<gene>
    <name evidence="11" type="ORF">GCM10007392_47730</name>
</gene>
<dbReference type="PROSITE" id="PS01095">
    <property type="entry name" value="GH18_1"/>
    <property type="match status" value="1"/>
</dbReference>
<keyword evidence="6" id="KW-0624">Polysaccharide degradation</keyword>
<evidence type="ECO:0000313" key="12">
    <source>
        <dbReference type="Proteomes" id="UP000626148"/>
    </source>
</evidence>
<evidence type="ECO:0000256" key="8">
    <source>
        <dbReference type="SAM" id="MobiDB-lite"/>
    </source>
</evidence>
<dbReference type="InterPro" id="IPR009470">
    <property type="entry name" value="Chi_C"/>
</dbReference>
<dbReference type="Pfam" id="PF17957">
    <property type="entry name" value="Big_7"/>
    <property type="match status" value="2"/>
</dbReference>
<keyword evidence="12" id="KW-1185">Reference proteome</keyword>
<dbReference type="InterPro" id="IPR003610">
    <property type="entry name" value="CBM5/12"/>
</dbReference>
<sequence length="1029" mass="110215">MNTQFTLSTMLGGLLLAGSASAYDCTGLPDWDAGTAYSGGDQVQHSDTAYEANWWTQNQNPADHSGDYQEWTDLGACDGISDPNTPPTISLTDPVAGDYPTGTQLTLSATASDSDGTVQSVTFLVDGTTVETLTSAPYSTVWSITTGSHTITARAQDDDGDTSQASVSVTGVSDNAAPTVSLTSPQASDEPAPGDVLSLTADASDSDGDIAGVEFFVNGASVGNDSTAPYAIDWTAGEGDYAFFARATDNDGTTTDSGTVSLTIGEPPVSDSGCRPEGLYQTAGIDVPYCTVYDDNGREDLGANHNRRIIGYFTSWRTGKNGQPAYLANDIPWQKLTHINYAFAHINDQNELSVGDTANPDNPATGMTWPNVPGAEMDPSLSYQGHFNLLTRYKEQHPHVKTLISVGGWAETGGYFDSTGQRVDNGGFYTMTTNADGSVNHQGIETFANSAVDFIREYGFDGVDIDYEYPTSMTGAGNPLDFDYADNMRGDLWRSYQVLMKTLREKLDQAGAEDGQHYMLTIAAPSSGYLLRGMEDFDVTPYLDYVNIMTYDLHGAWNEYVGHNAALYDTGEDAELEAANVYGTAQYGGIGYLNTDWAVKYFRGSMSAGRINIGVPYYTRGFRNVQGGTNGLWGTAELPDQTDCPTGTGVNSPCGYGATGIDNLWHDKDEDGNEMGAGSNPMWHAKNLEDGIVGSYVTDYGFDPNMNLTGTYNRHYDSVAEAPWLWNPDTRVFLSTEDEQSMNAKVQYVVDEGVGGIMFWELAGDYDWYPNRGDSGEYYMGTTLTDIAYNAFAGATEYGNVQATNLTDPAEVVDVSVEISGFKVGDNNYPINPTLTLTNNTDVELPGGAEVRFNMSTATSSDISDQSGADLTVLEDGSNAAGNNIGGLENTFHRVGFTLPSWQTLAPGESVEITLNYYLPVSGPAGYRLHLGGNVYGLKDEHPDLPVVNPTTGDGSGDGDGDGNGDGDGDCDTTGVNAYPNFPQTDWAGNPSHAVQGDRLTHDGSLWEANWWTQAEPGTDGSWSEVCAL</sequence>
<dbReference type="PROSITE" id="PS51910">
    <property type="entry name" value="GH18_2"/>
    <property type="match status" value="1"/>
</dbReference>
<dbReference type="Pfam" id="PF00704">
    <property type="entry name" value="Glyco_hydro_18"/>
    <property type="match status" value="1"/>
</dbReference>
<dbReference type="GO" id="GO:0008061">
    <property type="term" value="F:chitin binding"/>
    <property type="evidence" value="ECO:0007669"/>
    <property type="project" value="InterPro"/>
</dbReference>
<name>A0A918KT07_9GAMM</name>
<reference evidence="11" key="2">
    <citation type="submission" date="2020-09" db="EMBL/GenBank/DDBJ databases">
        <authorList>
            <person name="Sun Q."/>
            <person name="Kim S."/>
        </authorList>
    </citation>
    <scope>NUCLEOTIDE SEQUENCE</scope>
    <source>
        <strain evidence="11">KCTC 22169</strain>
    </source>
</reference>
<dbReference type="GO" id="GO:0004553">
    <property type="term" value="F:hydrolase activity, hydrolyzing O-glycosyl compounds"/>
    <property type="evidence" value="ECO:0007669"/>
    <property type="project" value="InterPro"/>
</dbReference>
<dbReference type="InterPro" id="IPR017853">
    <property type="entry name" value="GH"/>
</dbReference>
<dbReference type="Pfam" id="PF14600">
    <property type="entry name" value="CBM_5_12_2"/>
    <property type="match status" value="1"/>
</dbReference>
<dbReference type="SUPFAM" id="SSF51055">
    <property type="entry name" value="Carbohydrate binding domain"/>
    <property type="match status" value="2"/>
</dbReference>
<feature type="signal peptide" evidence="9">
    <location>
        <begin position="1"/>
        <end position="22"/>
    </location>
</feature>
<proteinExistence type="inferred from homology"/>
<dbReference type="GO" id="GO:0000272">
    <property type="term" value="P:polysaccharide catabolic process"/>
    <property type="evidence" value="ECO:0007669"/>
    <property type="project" value="UniProtKB-KW"/>
</dbReference>
<evidence type="ECO:0000256" key="4">
    <source>
        <dbReference type="ARBA" id="ARBA00023277"/>
    </source>
</evidence>
<dbReference type="SUPFAM" id="SSF51445">
    <property type="entry name" value="(Trans)glycosidases"/>
    <property type="match status" value="1"/>
</dbReference>
<dbReference type="InterPro" id="IPR032798">
    <property type="entry name" value="CBM_5_12_2"/>
</dbReference>
<dbReference type="InterPro" id="IPR011583">
    <property type="entry name" value="Chitinase_II/V-like_cat"/>
</dbReference>
<dbReference type="EMBL" id="BMXR01000020">
    <property type="protein sequence ID" value="GGX74997.1"/>
    <property type="molecule type" value="Genomic_DNA"/>
</dbReference>
<dbReference type="SMART" id="SM00636">
    <property type="entry name" value="Glyco_18"/>
    <property type="match status" value="1"/>
</dbReference>
<dbReference type="Gene3D" id="3.20.20.80">
    <property type="entry name" value="Glycosidases"/>
    <property type="match status" value="2"/>
</dbReference>
<keyword evidence="9" id="KW-0732">Signal</keyword>
<dbReference type="GO" id="GO:0006032">
    <property type="term" value="P:chitin catabolic process"/>
    <property type="evidence" value="ECO:0007669"/>
    <property type="project" value="UniProtKB-KW"/>
</dbReference>
<accession>A0A918KT07</accession>
<dbReference type="GO" id="GO:0030246">
    <property type="term" value="F:carbohydrate binding"/>
    <property type="evidence" value="ECO:0007669"/>
    <property type="project" value="InterPro"/>
</dbReference>
<dbReference type="AlphaFoldDB" id="A0A918KT07"/>
<dbReference type="Pfam" id="PF06483">
    <property type="entry name" value="ChiC"/>
    <property type="match status" value="1"/>
</dbReference>
<feature type="chain" id="PRO_5037529287" evidence="9">
    <location>
        <begin position="23"/>
        <end position="1029"/>
    </location>
</feature>
<dbReference type="PANTHER" id="PTHR11177:SF308">
    <property type="entry name" value="CHITINASE A"/>
    <property type="match status" value="1"/>
</dbReference>
<organism evidence="11 12">
    <name type="scientific">Saccharospirillum salsuginis</name>
    <dbReference type="NCBI Taxonomy" id="418750"/>
    <lineage>
        <taxon>Bacteria</taxon>
        <taxon>Pseudomonadati</taxon>
        <taxon>Pseudomonadota</taxon>
        <taxon>Gammaproteobacteria</taxon>
        <taxon>Oceanospirillales</taxon>
        <taxon>Saccharospirillaceae</taxon>
        <taxon>Saccharospirillum</taxon>
    </lineage>
</organism>
<keyword evidence="4" id="KW-0119">Carbohydrate metabolism</keyword>
<dbReference type="PANTHER" id="PTHR11177">
    <property type="entry name" value="CHITINASE"/>
    <property type="match status" value="1"/>
</dbReference>
<feature type="compositionally biased region" description="Polar residues" evidence="8">
    <location>
        <begin position="162"/>
        <end position="187"/>
    </location>
</feature>
<comment type="caution">
    <text evidence="11">The sequence shown here is derived from an EMBL/GenBank/DDBJ whole genome shotgun (WGS) entry which is preliminary data.</text>
</comment>
<dbReference type="InterPro" id="IPR029070">
    <property type="entry name" value="Chitinase_insertion_sf"/>
</dbReference>
<dbReference type="SMART" id="SM00495">
    <property type="entry name" value="ChtBD3"/>
    <property type="match status" value="2"/>
</dbReference>
<feature type="domain" description="GH18" evidence="10">
    <location>
        <begin position="307"/>
        <end position="782"/>
    </location>
</feature>
<dbReference type="InterPro" id="IPR001579">
    <property type="entry name" value="Glyco_hydro_18_chit_AS"/>
</dbReference>
<feature type="compositionally biased region" description="Acidic residues" evidence="8">
    <location>
        <begin position="957"/>
        <end position="971"/>
    </location>
</feature>
<dbReference type="Proteomes" id="UP000626148">
    <property type="component" value="Unassembled WGS sequence"/>
</dbReference>
<evidence type="ECO:0000256" key="7">
    <source>
        <dbReference type="RuleBase" id="RU000489"/>
    </source>
</evidence>
<keyword evidence="2 7" id="KW-0378">Hydrolase</keyword>
<dbReference type="Gene3D" id="3.10.50.10">
    <property type="match status" value="1"/>
</dbReference>
<evidence type="ECO:0000256" key="6">
    <source>
        <dbReference type="ARBA" id="ARBA00023326"/>
    </source>
</evidence>
<evidence type="ECO:0000256" key="3">
    <source>
        <dbReference type="ARBA" id="ARBA00023024"/>
    </source>
</evidence>
<evidence type="ECO:0000256" key="9">
    <source>
        <dbReference type="SAM" id="SignalP"/>
    </source>
</evidence>